<name>A0A085FZ54_9ENTR</name>
<dbReference type="RefSeq" id="WP_034499947.1">
    <property type="nucleotide sequence ID" value="NZ_JMPI01000074.1"/>
</dbReference>
<accession>A0A085FZ54</accession>
<dbReference type="EMBL" id="JMPI01000074">
    <property type="protein sequence ID" value="KFC76749.1"/>
    <property type="molecule type" value="Genomic_DNA"/>
</dbReference>
<dbReference type="CDD" id="cd17332">
    <property type="entry name" value="MFS_MelB_like"/>
    <property type="match status" value="1"/>
</dbReference>
<feature type="transmembrane region" description="Helical" evidence="10">
    <location>
        <begin position="192"/>
        <end position="213"/>
    </location>
</feature>
<dbReference type="PROSITE" id="PS00872">
    <property type="entry name" value="NA_GALACTOSIDE_SYMP"/>
    <property type="match status" value="1"/>
</dbReference>
<evidence type="ECO:0000256" key="3">
    <source>
        <dbReference type="ARBA" id="ARBA00022448"/>
    </source>
</evidence>
<evidence type="ECO:0000256" key="9">
    <source>
        <dbReference type="ARBA" id="ARBA00023136"/>
    </source>
</evidence>
<comment type="caution">
    <text evidence="11">The sequence shown here is derived from an EMBL/GenBank/DDBJ whole genome shotgun (WGS) entry which is preliminary data.</text>
</comment>
<evidence type="ECO:0000256" key="6">
    <source>
        <dbReference type="ARBA" id="ARBA00022692"/>
    </source>
</evidence>
<dbReference type="InterPro" id="IPR001927">
    <property type="entry name" value="Na/Gal_symport"/>
</dbReference>
<proteinExistence type="inferred from homology"/>
<feature type="transmembrane region" description="Helical" evidence="10">
    <location>
        <begin position="124"/>
        <end position="146"/>
    </location>
</feature>
<dbReference type="GO" id="GO:0015293">
    <property type="term" value="F:symporter activity"/>
    <property type="evidence" value="ECO:0007669"/>
    <property type="project" value="UniProtKB-KW"/>
</dbReference>
<dbReference type="SUPFAM" id="SSF103473">
    <property type="entry name" value="MFS general substrate transporter"/>
    <property type="match status" value="1"/>
</dbReference>
<dbReference type="STRING" id="1006004.GBAG_4207"/>
<evidence type="ECO:0000256" key="5">
    <source>
        <dbReference type="ARBA" id="ARBA00022519"/>
    </source>
</evidence>
<protein>
    <submittedName>
        <fullName evidence="11">Glucuronide transport protein</fullName>
    </submittedName>
</protein>
<dbReference type="InterPro" id="IPR018043">
    <property type="entry name" value="Na/Gal_symport_CS"/>
</dbReference>
<keyword evidence="5" id="KW-0997">Cell inner membrane</keyword>
<feature type="transmembrane region" description="Helical" evidence="10">
    <location>
        <begin position="92"/>
        <end position="112"/>
    </location>
</feature>
<organism evidence="11 12">
    <name type="scientific">Buttiauxella agrestis ATCC 33320</name>
    <dbReference type="NCBI Taxonomy" id="1006004"/>
    <lineage>
        <taxon>Bacteria</taxon>
        <taxon>Pseudomonadati</taxon>
        <taxon>Pseudomonadota</taxon>
        <taxon>Gammaproteobacteria</taxon>
        <taxon>Enterobacterales</taxon>
        <taxon>Enterobacteriaceae</taxon>
        <taxon>Buttiauxella</taxon>
    </lineage>
</organism>
<evidence type="ECO:0000313" key="11">
    <source>
        <dbReference type="EMBL" id="KFC76749.1"/>
    </source>
</evidence>
<dbReference type="Proteomes" id="UP000028653">
    <property type="component" value="Unassembled WGS sequence"/>
</dbReference>
<evidence type="ECO:0000256" key="10">
    <source>
        <dbReference type="SAM" id="Phobius"/>
    </source>
</evidence>
<dbReference type="NCBIfam" id="TIGR00792">
    <property type="entry name" value="gph"/>
    <property type="match status" value="1"/>
</dbReference>
<evidence type="ECO:0000256" key="1">
    <source>
        <dbReference type="ARBA" id="ARBA00004429"/>
    </source>
</evidence>
<dbReference type="PANTHER" id="PTHR11328:SF39">
    <property type="entry name" value="2,3-DIHYDROXYPROPANE-1-SULFONATE EXPORTER-RELATED"/>
    <property type="match status" value="1"/>
</dbReference>
<keyword evidence="8 10" id="KW-1133">Transmembrane helix</keyword>
<sequence length="466" mass="51261">MSHQTDSRGSDPATLLLPLREKIAYGMGDLGSNILLDIGTLYLLKFYTDVLGLPGTYGGVIFLIAKFFTAFTDMGTGIMLDSRRKIGPKGKFRPFVLYAAFPVTLLAIANFVGTDFSITGKTVMATVLFMLYGLFFSMMNCSYGAMVPAMTKNPNERASLAAWRQGGATLGLLLCTVGFVPVMNMVDNNPQLGYIVAAALFSAFGLFFMWWCYSGVRERYVETQQPAPGHKPGLLQSFKAIAGNRPLFILCIANLCTLGAFNVKLAIQVYYTQYVLNDPLLLSYMGFFSMGCIFFGVFLMPSAVRRFGKKKVYIAGLLIWVVGDLLNYTMGDSSVSFVMFSCLAFFGSAFVNSLNWALVSDTVEYGEWRTGVRSEGTVYTGFTFFRKVSQALAGFFPGLMLTQIGYVPNVVQSAGTVEGLRQLIFIWPSALAVVTIIAMGGFYNLNEKMYVRIVGEIESRKRAAAH</sequence>
<feature type="transmembrane region" description="Helical" evidence="10">
    <location>
        <begin position="167"/>
        <end position="186"/>
    </location>
</feature>
<dbReference type="OrthoDB" id="181905at2"/>
<reference evidence="11 12" key="1">
    <citation type="submission" date="2014-05" db="EMBL/GenBank/DDBJ databases">
        <title>ATOL: Assembling a taxonomically balanced genome-scale reconstruction of the evolutionary history of the Enterobacteriaceae.</title>
        <authorList>
            <person name="Plunkett G.III."/>
            <person name="Neeno-Eckwall E.C."/>
            <person name="Glasner J.D."/>
            <person name="Perna N.T."/>
        </authorList>
    </citation>
    <scope>NUCLEOTIDE SEQUENCE [LARGE SCALE GENOMIC DNA]</scope>
    <source>
        <strain evidence="11 12">ATCC 33320</strain>
    </source>
</reference>
<feature type="transmembrane region" description="Helical" evidence="10">
    <location>
        <begin position="312"/>
        <end position="331"/>
    </location>
</feature>
<evidence type="ECO:0000256" key="4">
    <source>
        <dbReference type="ARBA" id="ARBA00022475"/>
    </source>
</evidence>
<feature type="transmembrane region" description="Helical" evidence="10">
    <location>
        <begin position="337"/>
        <end position="359"/>
    </location>
</feature>
<feature type="transmembrane region" description="Helical" evidence="10">
    <location>
        <begin position="281"/>
        <end position="300"/>
    </location>
</feature>
<evidence type="ECO:0000256" key="7">
    <source>
        <dbReference type="ARBA" id="ARBA00022847"/>
    </source>
</evidence>
<dbReference type="PANTHER" id="PTHR11328">
    <property type="entry name" value="MAJOR FACILITATOR SUPERFAMILY DOMAIN-CONTAINING PROTEIN"/>
    <property type="match status" value="1"/>
</dbReference>
<keyword evidence="4" id="KW-1003">Cell membrane</keyword>
<dbReference type="InterPro" id="IPR036259">
    <property type="entry name" value="MFS_trans_sf"/>
</dbReference>
<evidence type="ECO:0000313" key="12">
    <source>
        <dbReference type="Proteomes" id="UP000028653"/>
    </source>
</evidence>
<feature type="transmembrane region" description="Helical" evidence="10">
    <location>
        <begin position="423"/>
        <end position="443"/>
    </location>
</feature>
<keyword evidence="7" id="KW-0769">Symport</keyword>
<evidence type="ECO:0000256" key="2">
    <source>
        <dbReference type="ARBA" id="ARBA00009617"/>
    </source>
</evidence>
<comment type="subcellular location">
    <subcellularLocation>
        <location evidence="1">Cell inner membrane</location>
        <topology evidence="1">Multi-pass membrane protein</topology>
    </subcellularLocation>
</comment>
<dbReference type="GO" id="GO:0006814">
    <property type="term" value="P:sodium ion transport"/>
    <property type="evidence" value="ECO:0007669"/>
    <property type="project" value="InterPro"/>
</dbReference>
<dbReference type="InterPro" id="IPR039672">
    <property type="entry name" value="MFS_2"/>
</dbReference>
<keyword evidence="6 10" id="KW-0812">Transmembrane</keyword>
<keyword evidence="9 10" id="KW-0472">Membrane</keyword>
<dbReference type="GO" id="GO:0008643">
    <property type="term" value="P:carbohydrate transport"/>
    <property type="evidence" value="ECO:0007669"/>
    <property type="project" value="InterPro"/>
</dbReference>
<evidence type="ECO:0000256" key="8">
    <source>
        <dbReference type="ARBA" id="ARBA00022989"/>
    </source>
</evidence>
<feature type="transmembrane region" description="Helical" evidence="10">
    <location>
        <begin position="391"/>
        <end position="411"/>
    </location>
</feature>
<dbReference type="AlphaFoldDB" id="A0A085FZ54"/>
<feature type="transmembrane region" description="Helical" evidence="10">
    <location>
        <begin position="56"/>
        <end position="80"/>
    </location>
</feature>
<dbReference type="Gene3D" id="1.20.1250.20">
    <property type="entry name" value="MFS general substrate transporter like domains"/>
    <property type="match status" value="1"/>
</dbReference>
<gene>
    <name evidence="11" type="primary">yihP</name>
    <name evidence="11" type="ORF">GBAG_4207</name>
</gene>
<keyword evidence="12" id="KW-1185">Reference proteome</keyword>
<dbReference type="Pfam" id="PF13347">
    <property type="entry name" value="MFS_2"/>
    <property type="match status" value="1"/>
</dbReference>
<keyword evidence="3" id="KW-0813">Transport</keyword>
<dbReference type="eggNOG" id="COG2211">
    <property type="taxonomic scope" value="Bacteria"/>
</dbReference>
<feature type="transmembrane region" description="Helical" evidence="10">
    <location>
        <begin position="247"/>
        <end position="269"/>
    </location>
</feature>
<dbReference type="FunFam" id="1.20.1250.20:FF:000063">
    <property type="entry name" value="MFS transporter"/>
    <property type="match status" value="1"/>
</dbReference>
<dbReference type="GO" id="GO:0005886">
    <property type="term" value="C:plasma membrane"/>
    <property type="evidence" value="ECO:0007669"/>
    <property type="project" value="UniProtKB-SubCell"/>
</dbReference>
<comment type="similarity">
    <text evidence="2">Belongs to the sodium:galactoside symporter (TC 2.A.2) family.</text>
</comment>